<dbReference type="Proteomes" id="UP000295447">
    <property type="component" value="Unassembled WGS sequence"/>
</dbReference>
<reference evidence="7 8" key="1">
    <citation type="submission" date="2019-03" db="EMBL/GenBank/DDBJ databases">
        <title>Genomic Encyclopedia of Type Strains, Phase III (KMG-III): the genomes of soil and plant-associated and newly described type strains.</title>
        <authorList>
            <person name="Whitman W."/>
        </authorList>
    </citation>
    <scope>NUCLEOTIDE SEQUENCE [LARGE SCALE GENOMIC DNA]</scope>
    <source>
        <strain evidence="7 8">VKM Ac-2570</strain>
    </source>
</reference>
<comment type="caution">
    <text evidence="7">The sequence shown here is derived from an EMBL/GenBank/DDBJ whole genome shotgun (WGS) entry which is preliminary data.</text>
</comment>
<dbReference type="SUPFAM" id="SSF56176">
    <property type="entry name" value="FAD-binding/transporter-associated domain-like"/>
    <property type="match status" value="1"/>
</dbReference>
<dbReference type="Gene3D" id="3.40.462.20">
    <property type="match status" value="1"/>
</dbReference>
<dbReference type="AlphaFoldDB" id="A0A4R7ZRI6"/>
<gene>
    <name evidence="7" type="ORF">EV650_4601</name>
</gene>
<comment type="similarity">
    <text evidence="2">Belongs to the oxygen-dependent FAD-linked oxidoreductase family.</text>
</comment>
<evidence type="ECO:0000256" key="3">
    <source>
        <dbReference type="ARBA" id="ARBA00022630"/>
    </source>
</evidence>
<organism evidence="7 8">
    <name type="scientific">Kribbella kalugense</name>
    <dbReference type="NCBI Taxonomy" id="2512221"/>
    <lineage>
        <taxon>Bacteria</taxon>
        <taxon>Bacillati</taxon>
        <taxon>Actinomycetota</taxon>
        <taxon>Actinomycetes</taxon>
        <taxon>Propionibacteriales</taxon>
        <taxon>Kribbellaceae</taxon>
        <taxon>Kribbella</taxon>
    </lineage>
</organism>
<evidence type="ECO:0000313" key="7">
    <source>
        <dbReference type="EMBL" id="TDW18020.1"/>
    </source>
</evidence>
<dbReference type="InterPro" id="IPR016169">
    <property type="entry name" value="FAD-bd_PCMH_sub2"/>
</dbReference>
<feature type="domain" description="FAD-binding PCMH-type" evidence="6">
    <location>
        <begin position="31"/>
        <end position="196"/>
    </location>
</feature>
<dbReference type="GO" id="GO:0016491">
    <property type="term" value="F:oxidoreductase activity"/>
    <property type="evidence" value="ECO:0007669"/>
    <property type="project" value="UniProtKB-KW"/>
</dbReference>
<evidence type="ECO:0000313" key="8">
    <source>
        <dbReference type="Proteomes" id="UP000295447"/>
    </source>
</evidence>
<proteinExistence type="inferred from homology"/>
<dbReference type="Gene3D" id="3.30.43.10">
    <property type="entry name" value="Uridine Diphospho-n-acetylenolpyruvylglucosamine Reductase, domain 2"/>
    <property type="match status" value="1"/>
</dbReference>
<dbReference type="Gene3D" id="3.30.465.10">
    <property type="match status" value="1"/>
</dbReference>
<keyword evidence="3" id="KW-0285">Flavoprotein</keyword>
<dbReference type="InterPro" id="IPR050416">
    <property type="entry name" value="FAD-linked_Oxidoreductase"/>
</dbReference>
<dbReference type="EMBL" id="SODF01000002">
    <property type="protein sequence ID" value="TDW18020.1"/>
    <property type="molecule type" value="Genomic_DNA"/>
</dbReference>
<dbReference type="InterPro" id="IPR016166">
    <property type="entry name" value="FAD-bd_PCMH"/>
</dbReference>
<sequence>MLSARAHSVSFMMLTTTSTEYDEKRLGFQRRDPHRPEVIFPVTNATEVEEAVRYAIDHNSKIAVQAAGHGLTEGIDGGVLIATAGFNSVTVDPDKKTAWIEAGATWRDVLEATAPYGLAPLSGSFPGVGAISYTLGGGLGLMARRFGYAADHVRRIELVTMDGVRRDADGDLFWATRGGGGNFGVVTGIEIELFDVPTLYGGSLYFDFAEHPDVLEVWRQWTKTVPDEVTSAVALVPLPDIPQIPTELRGKYIAQVQLAILADNAEELIRPLRAIGEPVMDTVGELPYVESGKIFAEPDRPDSFSSRNVLVSDLDPTALATVPKLAGPEASTMCVVAIRHLGGALTREPAAANAVSHRDAAYSLTLISPGADDASELHSAVLEPWRDLTVGRLLNFNGAGIDLRDVYDAETFSRLTELRHHYDPDRRLQANHQL</sequence>
<dbReference type="InterPro" id="IPR036318">
    <property type="entry name" value="FAD-bd_PCMH-like_sf"/>
</dbReference>
<dbReference type="PANTHER" id="PTHR42973:SF39">
    <property type="entry name" value="FAD-BINDING PCMH-TYPE DOMAIN-CONTAINING PROTEIN"/>
    <property type="match status" value="1"/>
</dbReference>
<keyword evidence="4" id="KW-0274">FAD</keyword>
<dbReference type="InterPro" id="IPR006094">
    <property type="entry name" value="Oxid_FAD_bind_N"/>
</dbReference>
<keyword evidence="5" id="KW-0560">Oxidoreductase</keyword>
<evidence type="ECO:0000256" key="5">
    <source>
        <dbReference type="ARBA" id="ARBA00023002"/>
    </source>
</evidence>
<evidence type="ECO:0000256" key="2">
    <source>
        <dbReference type="ARBA" id="ARBA00005466"/>
    </source>
</evidence>
<dbReference type="PANTHER" id="PTHR42973">
    <property type="entry name" value="BINDING OXIDOREDUCTASE, PUTATIVE (AFU_ORTHOLOGUE AFUA_1G17690)-RELATED"/>
    <property type="match status" value="1"/>
</dbReference>
<keyword evidence="8" id="KW-1185">Reference proteome</keyword>
<name>A0A4R7ZRI6_9ACTN</name>
<accession>A0A4R7ZRI6</accession>
<dbReference type="OrthoDB" id="3682986at2"/>
<dbReference type="PROSITE" id="PS51387">
    <property type="entry name" value="FAD_PCMH"/>
    <property type="match status" value="1"/>
</dbReference>
<evidence type="ECO:0000259" key="6">
    <source>
        <dbReference type="PROSITE" id="PS51387"/>
    </source>
</evidence>
<dbReference type="GO" id="GO:0071949">
    <property type="term" value="F:FAD binding"/>
    <property type="evidence" value="ECO:0007669"/>
    <property type="project" value="InterPro"/>
</dbReference>
<dbReference type="InterPro" id="IPR016167">
    <property type="entry name" value="FAD-bd_PCMH_sub1"/>
</dbReference>
<evidence type="ECO:0000256" key="4">
    <source>
        <dbReference type="ARBA" id="ARBA00022827"/>
    </source>
</evidence>
<protein>
    <submittedName>
        <fullName evidence="7">FAD/FMN-containing dehydrogenase</fullName>
    </submittedName>
</protein>
<evidence type="ECO:0000256" key="1">
    <source>
        <dbReference type="ARBA" id="ARBA00001974"/>
    </source>
</evidence>
<dbReference type="Pfam" id="PF01565">
    <property type="entry name" value="FAD_binding_4"/>
    <property type="match status" value="1"/>
</dbReference>
<comment type="cofactor">
    <cofactor evidence="1">
        <name>FAD</name>
        <dbReference type="ChEBI" id="CHEBI:57692"/>
    </cofactor>
</comment>